<organism evidence="1 2">
    <name type="scientific">Dichanthelium oligosanthes</name>
    <dbReference type="NCBI Taxonomy" id="888268"/>
    <lineage>
        <taxon>Eukaryota</taxon>
        <taxon>Viridiplantae</taxon>
        <taxon>Streptophyta</taxon>
        <taxon>Embryophyta</taxon>
        <taxon>Tracheophyta</taxon>
        <taxon>Spermatophyta</taxon>
        <taxon>Magnoliopsida</taxon>
        <taxon>Liliopsida</taxon>
        <taxon>Poales</taxon>
        <taxon>Poaceae</taxon>
        <taxon>PACMAD clade</taxon>
        <taxon>Panicoideae</taxon>
        <taxon>Panicodae</taxon>
        <taxon>Paniceae</taxon>
        <taxon>Dichantheliinae</taxon>
        <taxon>Dichanthelium</taxon>
    </lineage>
</organism>
<dbReference type="EMBL" id="LWDX02034778">
    <property type="protein sequence ID" value="OEL26367.1"/>
    <property type="molecule type" value="Genomic_DNA"/>
</dbReference>
<evidence type="ECO:0000313" key="2">
    <source>
        <dbReference type="Proteomes" id="UP000095767"/>
    </source>
</evidence>
<protein>
    <submittedName>
        <fullName evidence="1">Uncharacterized protein</fullName>
    </submittedName>
</protein>
<dbReference type="AlphaFoldDB" id="A0A1E5VMR5"/>
<keyword evidence="2" id="KW-1185">Reference proteome</keyword>
<comment type="caution">
    <text evidence="1">The sequence shown here is derived from an EMBL/GenBank/DDBJ whole genome shotgun (WGS) entry which is preliminary data.</text>
</comment>
<reference evidence="1 2" key="1">
    <citation type="submission" date="2016-09" db="EMBL/GenBank/DDBJ databases">
        <title>The draft genome of Dichanthelium oligosanthes: A C3 panicoid grass species.</title>
        <authorList>
            <person name="Studer A.J."/>
            <person name="Schnable J.C."/>
            <person name="Brutnell T.P."/>
        </authorList>
    </citation>
    <scope>NUCLEOTIDE SEQUENCE [LARGE SCALE GENOMIC DNA]</scope>
    <source>
        <strain evidence="2">cv. Kellogg 1175</strain>
        <tissue evidence="1">Leaf</tissue>
    </source>
</reference>
<accession>A0A1E5VMR5</accession>
<dbReference type="Proteomes" id="UP000095767">
    <property type="component" value="Unassembled WGS sequence"/>
</dbReference>
<sequence>LLLEVEEHTAVRRARPHLHDSRPLVGVGVGPTAGVLEAVLDGELGDVGLLHRDAMEDLAAEAEAELEALGVGLREDELRSGDRDAEAGDLALDAAEEDLHKLWRLRCGADPRVRGLEVEGTSRAVHHAGPRRATRLGPPGVCPSCTGLPPTCLLYTSRCV</sequence>
<gene>
    <name evidence="1" type="ORF">BAE44_0012611</name>
</gene>
<evidence type="ECO:0000313" key="1">
    <source>
        <dbReference type="EMBL" id="OEL26367.1"/>
    </source>
</evidence>
<feature type="non-terminal residue" evidence="1">
    <location>
        <position position="1"/>
    </location>
</feature>
<proteinExistence type="predicted"/>
<name>A0A1E5VMR5_9POAL</name>